<dbReference type="AlphaFoldDB" id="A0A0K2T8M2"/>
<accession>A0A0K2T8M2</accession>
<protein>
    <submittedName>
        <fullName evidence="1">Uncharacterized protein</fullName>
    </submittedName>
</protein>
<proteinExistence type="predicted"/>
<name>A0A0K2T8M2_LEPSM</name>
<sequence>MVQKNLQQAYAEVSKCLEDPHRSSGFSLVKWGNKFCFKTYDVINS</sequence>
<dbReference type="EMBL" id="HACA01004556">
    <property type="protein sequence ID" value="CDW21917.1"/>
    <property type="molecule type" value="Transcribed_RNA"/>
</dbReference>
<organism evidence="1">
    <name type="scientific">Lepeophtheirus salmonis</name>
    <name type="common">Salmon louse</name>
    <name type="synonym">Caligus salmonis</name>
    <dbReference type="NCBI Taxonomy" id="72036"/>
    <lineage>
        <taxon>Eukaryota</taxon>
        <taxon>Metazoa</taxon>
        <taxon>Ecdysozoa</taxon>
        <taxon>Arthropoda</taxon>
        <taxon>Crustacea</taxon>
        <taxon>Multicrustacea</taxon>
        <taxon>Hexanauplia</taxon>
        <taxon>Copepoda</taxon>
        <taxon>Siphonostomatoida</taxon>
        <taxon>Caligidae</taxon>
        <taxon>Lepeophtheirus</taxon>
    </lineage>
</organism>
<reference evidence="1" key="1">
    <citation type="submission" date="2014-05" db="EMBL/GenBank/DDBJ databases">
        <authorList>
            <person name="Chronopoulou M."/>
        </authorList>
    </citation>
    <scope>NUCLEOTIDE SEQUENCE</scope>
    <source>
        <tissue evidence="1">Whole organism</tissue>
    </source>
</reference>
<evidence type="ECO:0000313" key="1">
    <source>
        <dbReference type="EMBL" id="CDW21917.1"/>
    </source>
</evidence>